<feature type="region of interest" description="Disordered" evidence="1">
    <location>
        <begin position="19"/>
        <end position="40"/>
    </location>
</feature>
<name>A0A838BMD3_9HYPH</name>
<protein>
    <recommendedName>
        <fullName evidence="5">UrcA family protein</fullName>
    </recommendedName>
</protein>
<gene>
    <name evidence="3" type="ORF">H0S73_11920</name>
</gene>
<comment type="caution">
    <text evidence="3">The sequence shown here is derived from an EMBL/GenBank/DDBJ whole genome shotgun (WGS) entry which is preliminary data.</text>
</comment>
<dbReference type="AlphaFoldDB" id="A0A838BMD3"/>
<evidence type="ECO:0000313" key="4">
    <source>
        <dbReference type="Proteomes" id="UP000572984"/>
    </source>
</evidence>
<feature type="chain" id="PRO_5032309125" description="UrcA family protein" evidence="2">
    <location>
        <begin position="21"/>
        <end position="116"/>
    </location>
</feature>
<dbReference type="Proteomes" id="UP000572984">
    <property type="component" value="Unassembled WGS sequence"/>
</dbReference>
<evidence type="ECO:0000256" key="1">
    <source>
        <dbReference type="SAM" id="MobiDB-lite"/>
    </source>
</evidence>
<dbReference type="RefSeq" id="WP_181052362.1">
    <property type="nucleotide sequence ID" value="NZ_JACDXJ010000001.1"/>
</dbReference>
<keyword evidence="4" id="KW-1185">Reference proteome</keyword>
<proteinExistence type="predicted"/>
<feature type="signal peptide" evidence="2">
    <location>
        <begin position="1"/>
        <end position="20"/>
    </location>
</feature>
<feature type="compositionally biased region" description="Pro residues" evidence="1">
    <location>
        <begin position="107"/>
        <end position="116"/>
    </location>
</feature>
<dbReference type="EMBL" id="JACDXJ010000001">
    <property type="protein sequence ID" value="MBA1156834.1"/>
    <property type="molecule type" value="Genomic_DNA"/>
</dbReference>
<sequence length="116" mass="12191">MKKTLLVAVGMMLVALPAYSQSSDDSGDRGSSYGRQDRDLDDLLRGLDSRMSARAPQRGAGFLLRAGDATLAVRCDPRDSMRACVDAATTLMERARTTMPSGSSPGGSPPGATPSR</sequence>
<evidence type="ECO:0000256" key="2">
    <source>
        <dbReference type="SAM" id="SignalP"/>
    </source>
</evidence>
<keyword evidence="2" id="KW-0732">Signal</keyword>
<evidence type="ECO:0008006" key="5">
    <source>
        <dbReference type="Google" id="ProtNLM"/>
    </source>
</evidence>
<organism evidence="3 4">
    <name type="scientific">Microvirga mediterraneensis</name>
    <dbReference type="NCBI Taxonomy" id="2754695"/>
    <lineage>
        <taxon>Bacteria</taxon>
        <taxon>Pseudomonadati</taxon>
        <taxon>Pseudomonadota</taxon>
        <taxon>Alphaproteobacteria</taxon>
        <taxon>Hyphomicrobiales</taxon>
        <taxon>Methylobacteriaceae</taxon>
        <taxon>Microvirga</taxon>
    </lineage>
</organism>
<accession>A0A838BMD3</accession>
<reference evidence="3 4" key="1">
    <citation type="submission" date="2020-07" db="EMBL/GenBank/DDBJ databases">
        <title>Draft genome and description of Microvirga mediterraneensis Marseille-Q2068 sp. nov.</title>
        <authorList>
            <person name="Boxberger M."/>
        </authorList>
    </citation>
    <scope>NUCLEOTIDE SEQUENCE [LARGE SCALE GENOMIC DNA]</scope>
    <source>
        <strain evidence="3 4">Marseille-Q2068</strain>
    </source>
</reference>
<feature type="compositionally biased region" description="Low complexity" evidence="1">
    <location>
        <begin position="19"/>
        <end position="34"/>
    </location>
</feature>
<evidence type="ECO:0000313" key="3">
    <source>
        <dbReference type="EMBL" id="MBA1156834.1"/>
    </source>
</evidence>
<feature type="region of interest" description="Disordered" evidence="1">
    <location>
        <begin position="94"/>
        <end position="116"/>
    </location>
</feature>